<keyword evidence="3" id="KW-1185">Reference proteome</keyword>
<feature type="compositionally biased region" description="Polar residues" evidence="1">
    <location>
        <begin position="88"/>
        <end position="107"/>
    </location>
</feature>
<organism evidence="2 3">
    <name type="scientific">Saponaria officinalis</name>
    <name type="common">Common soapwort</name>
    <name type="synonym">Lychnis saponaria</name>
    <dbReference type="NCBI Taxonomy" id="3572"/>
    <lineage>
        <taxon>Eukaryota</taxon>
        <taxon>Viridiplantae</taxon>
        <taxon>Streptophyta</taxon>
        <taxon>Embryophyta</taxon>
        <taxon>Tracheophyta</taxon>
        <taxon>Spermatophyta</taxon>
        <taxon>Magnoliopsida</taxon>
        <taxon>eudicotyledons</taxon>
        <taxon>Gunneridae</taxon>
        <taxon>Pentapetalae</taxon>
        <taxon>Caryophyllales</taxon>
        <taxon>Caryophyllaceae</taxon>
        <taxon>Caryophylleae</taxon>
        <taxon>Saponaria</taxon>
    </lineage>
</organism>
<sequence>MAKSKDDIKYGTAQTRLTEDDAVRVAYKAGTPLEAGKIANSEPVDLFSSAHNIEQPQAQGASDLGSAQPQMNRVDNEADQAGVGTGHENVSSRRLPNKNVVSTTPAP</sequence>
<proteinExistence type="predicted"/>
<dbReference type="AlphaFoldDB" id="A0AAW1HE28"/>
<protein>
    <recommendedName>
        <fullName evidence="4">Seed maturation protein</fullName>
    </recommendedName>
</protein>
<evidence type="ECO:0000256" key="1">
    <source>
        <dbReference type="SAM" id="MobiDB-lite"/>
    </source>
</evidence>
<evidence type="ECO:0000313" key="3">
    <source>
        <dbReference type="Proteomes" id="UP001443914"/>
    </source>
</evidence>
<name>A0AAW1HE28_SAPOF</name>
<comment type="caution">
    <text evidence="2">The sequence shown here is derived from an EMBL/GenBank/DDBJ whole genome shotgun (WGS) entry which is preliminary data.</text>
</comment>
<dbReference type="GO" id="GO:0010162">
    <property type="term" value="P:seed dormancy process"/>
    <property type="evidence" value="ECO:0007669"/>
    <property type="project" value="InterPro"/>
</dbReference>
<evidence type="ECO:0008006" key="4">
    <source>
        <dbReference type="Google" id="ProtNLM"/>
    </source>
</evidence>
<dbReference type="PANTHER" id="PTHR37732:SF2">
    <property type="entry name" value="SEED MATURATION PROTEIN 1"/>
    <property type="match status" value="1"/>
</dbReference>
<feature type="compositionally biased region" description="Polar residues" evidence="1">
    <location>
        <begin position="49"/>
        <end position="73"/>
    </location>
</feature>
<accession>A0AAW1HE28</accession>
<evidence type="ECO:0000313" key="2">
    <source>
        <dbReference type="EMBL" id="KAK9674302.1"/>
    </source>
</evidence>
<dbReference type="InterPro" id="IPR044984">
    <property type="entry name" value="SMP1"/>
</dbReference>
<dbReference type="EMBL" id="JBDFQZ010000012">
    <property type="protein sequence ID" value="KAK9674302.1"/>
    <property type="molecule type" value="Genomic_DNA"/>
</dbReference>
<feature type="region of interest" description="Disordered" evidence="1">
    <location>
        <begin position="49"/>
        <end position="107"/>
    </location>
</feature>
<gene>
    <name evidence="2" type="ORF">RND81_12G224500</name>
</gene>
<dbReference type="PANTHER" id="PTHR37732">
    <property type="entry name" value="OS08G0104400 PROTEIN"/>
    <property type="match status" value="1"/>
</dbReference>
<dbReference type="Proteomes" id="UP001443914">
    <property type="component" value="Unassembled WGS sequence"/>
</dbReference>
<reference evidence="2" key="1">
    <citation type="submission" date="2024-03" db="EMBL/GenBank/DDBJ databases">
        <title>WGS assembly of Saponaria officinalis var. Norfolk2.</title>
        <authorList>
            <person name="Jenkins J."/>
            <person name="Shu S."/>
            <person name="Grimwood J."/>
            <person name="Barry K."/>
            <person name="Goodstein D."/>
            <person name="Schmutz J."/>
            <person name="Leebens-Mack J."/>
            <person name="Osbourn A."/>
        </authorList>
    </citation>
    <scope>NUCLEOTIDE SEQUENCE [LARGE SCALE GENOMIC DNA]</scope>
    <source>
        <strain evidence="2">JIC</strain>
    </source>
</reference>